<dbReference type="InterPro" id="IPR011008">
    <property type="entry name" value="Dimeric_a/b-barrel"/>
</dbReference>
<keyword evidence="2" id="KW-1185">Reference proteome</keyword>
<accession>A0A2T0LMV8</accession>
<sequence>MDETTIMPDLTRPDVGLVWASEWHVGSAEAQRRAADAAMTAWDGAPWPEGLLSHTVLLSTDGTSVAHYSQWTGRDAVTAFRRTDPPGRVDGILAAVPEIDRRQLVEYELYRSMSTRDEGRVPGCVVLVEVEFDGPDPARQRAWIDAVFEALETDPHPPSGGISGHFHVSTDGTRVLNFAEWESEQAHIDALAAPGDGVGSGGSRWHRVQNYPGLLRSRVTRYRYHRARRPADIT</sequence>
<evidence type="ECO:0000313" key="1">
    <source>
        <dbReference type="EMBL" id="PRX44524.1"/>
    </source>
</evidence>
<dbReference type="EMBL" id="PVNH01000011">
    <property type="protein sequence ID" value="PRX44524.1"/>
    <property type="molecule type" value="Genomic_DNA"/>
</dbReference>
<proteinExistence type="predicted"/>
<comment type="caution">
    <text evidence="1">The sequence shown here is derived from an EMBL/GenBank/DDBJ whole genome shotgun (WGS) entry which is preliminary data.</text>
</comment>
<dbReference type="AlphaFoldDB" id="A0A2T0LMV8"/>
<keyword evidence="1" id="KW-0503">Monooxygenase</keyword>
<keyword evidence="1" id="KW-0560">Oxidoreductase</keyword>
<dbReference type="SUPFAM" id="SSF54909">
    <property type="entry name" value="Dimeric alpha+beta barrel"/>
    <property type="match status" value="2"/>
</dbReference>
<name>A0A2T0LMV8_9PSEU</name>
<reference evidence="1 2" key="1">
    <citation type="submission" date="2018-03" db="EMBL/GenBank/DDBJ databases">
        <title>Genomic Encyclopedia of Type Strains, Phase III (KMG-III): the genomes of soil and plant-associated and newly described type strains.</title>
        <authorList>
            <person name="Whitman W."/>
        </authorList>
    </citation>
    <scope>NUCLEOTIDE SEQUENCE [LARGE SCALE GENOMIC DNA]</scope>
    <source>
        <strain evidence="1 2">CGMCC 4.7125</strain>
    </source>
</reference>
<evidence type="ECO:0000313" key="2">
    <source>
        <dbReference type="Proteomes" id="UP000238362"/>
    </source>
</evidence>
<organism evidence="1 2">
    <name type="scientific">Prauserella shujinwangii</name>
    <dbReference type="NCBI Taxonomy" id="1453103"/>
    <lineage>
        <taxon>Bacteria</taxon>
        <taxon>Bacillati</taxon>
        <taxon>Actinomycetota</taxon>
        <taxon>Actinomycetes</taxon>
        <taxon>Pseudonocardiales</taxon>
        <taxon>Pseudonocardiaceae</taxon>
        <taxon>Prauserella</taxon>
    </lineage>
</organism>
<protein>
    <submittedName>
        <fullName evidence="1">Antibiotic biosynthesis monooxygenase</fullName>
    </submittedName>
</protein>
<dbReference type="Proteomes" id="UP000238362">
    <property type="component" value="Unassembled WGS sequence"/>
</dbReference>
<dbReference type="RefSeq" id="WP_106181205.1">
    <property type="nucleotide sequence ID" value="NZ_PVNH01000011.1"/>
</dbReference>
<dbReference type="Gene3D" id="3.30.70.100">
    <property type="match status" value="2"/>
</dbReference>
<dbReference type="GO" id="GO:0004497">
    <property type="term" value="F:monooxygenase activity"/>
    <property type="evidence" value="ECO:0007669"/>
    <property type="project" value="UniProtKB-KW"/>
</dbReference>
<gene>
    <name evidence="1" type="ORF">B0I33_11132</name>
</gene>
<dbReference type="OrthoDB" id="1493813at2"/>